<dbReference type="KEGG" id="hru:Halru_1104"/>
<dbReference type="SUPFAM" id="SSF103473">
    <property type="entry name" value="MFS general substrate transporter"/>
    <property type="match status" value="1"/>
</dbReference>
<dbReference type="GO" id="GO:0022857">
    <property type="term" value="F:transmembrane transporter activity"/>
    <property type="evidence" value="ECO:0007669"/>
    <property type="project" value="InterPro"/>
</dbReference>
<keyword evidence="1" id="KW-1133">Transmembrane helix</keyword>
<dbReference type="STRING" id="797302.Halru_1104"/>
<gene>
    <name evidence="2" type="ordered locus">Halru_1104</name>
</gene>
<dbReference type="Gene3D" id="1.20.1250.20">
    <property type="entry name" value="MFS general substrate transporter like domains"/>
    <property type="match status" value="2"/>
</dbReference>
<keyword evidence="1" id="KW-0812">Transmembrane</keyword>
<keyword evidence="1" id="KW-0472">Membrane</keyword>
<keyword evidence="3" id="KW-1185">Reference proteome</keyword>
<evidence type="ECO:0000256" key="1">
    <source>
        <dbReference type="SAM" id="Phobius"/>
    </source>
</evidence>
<feature type="transmembrane region" description="Helical" evidence="1">
    <location>
        <begin position="369"/>
        <end position="393"/>
    </location>
</feature>
<dbReference type="InterPro" id="IPR053160">
    <property type="entry name" value="MFS_DHA3_Transporter"/>
</dbReference>
<accession>L0IBV6</accession>
<feature type="transmembrane region" description="Helical" evidence="1">
    <location>
        <begin position="122"/>
        <end position="140"/>
    </location>
</feature>
<dbReference type="EMBL" id="CP003050">
    <property type="protein sequence ID" value="AGB15721.1"/>
    <property type="molecule type" value="Genomic_DNA"/>
</dbReference>
<dbReference type="Proteomes" id="UP000010846">
    <property type="component" value="Chromosome"/>
</dbReference>
<feature type="transmembrane region" description="Helical" evidence="1">
    <location>
        <begin position="152"/>
        <end position="170"/>
    </location>
</feature>
<protein>
    <submittedName>
        <fullName evidence="2">Arabinose efflux permease family protein</fullName>
    </submittedName>
</protein>
<evidence type="ECO:0000313" key="2">
    <source>
        <dbReference type="EMBL" id="AGB15721.1"/>
    </source>
</evidence>
<name>L0IBV6_HALRX</name>
<dbReference type="PANTHER" id="PTHR23530:SF1">
    <property type="entry name" value="PERMEASE, MAJOR FACILITATOR SUPERFAMILY-RELATED"/>
    <property type="match status" value="1"/>
</dbReference>
<dbReference type="AlphaFoldDB" id="L0IBV6"/>
<dbReference type="InterPro" id="IPR011701">
    <property type="entry name" value="MFS"/>
</dbReference>
<dbReference type="HOGENOM" id="CLU_046685_2_2_2"/>
<feature type="transmembrane region" description="Helical" evidence="1">
    <location>
        <begin position="301"/>
        <end position="318"/>
    </location>
</feature>
<sequence length="493" mass="52672">MPTDAGWDRCGPLSTAVEPVSIRPCYRHPVLGDPEVPDTDAGTSVTCVTAIECGRRRYNNQFSDTFTGLAAGSLDTMSETTNETNATVWRFYAYRITVSNGFYLPVSVVYLQQVRGFGLDEIGLVLGAFSVAMVLAEIPTGYVGDRLSRPNSLLLGNVIIATFMVGYTVVETPLGYVALHAFWAIGWAFRSGTADAWLYELLAREGEADEFTRVRGRATTVKLGFEAVMAASAGFLVGYGWEVPFLANALVAVVGIPLLITAPRSRPTSPAAADRDAPDAEPFTVHEAIRSLRVSFARTDIRWFVAYVTLISMLYQVIRVFEQPGLESVGLPVAGFGLLYAAFKLVSGGAAATAGWVRDRLGVRLTYTLVLPVYGVASIAIALVPFALVPLFFTNRGIRTILNPIRNQYLNDRIDDVGRATVLSGVSMSSMLAGAGGKFVVGALADVMGLVTVLSATGLIIVVAAAGLVFVTTPFGDREPNRAGTAVDVDPGD</sequence>
<dbReference type="InterPro" id="IPR036259">
    <property type="entry name" value="MFS_trans_sf"/>
</dbReference>
<proteinExistence type="predicted"/>
<dbReference type="Pfam" id="PF07690">
    <property type="entry name" value="MFS_1"/>
    <property type="match status" value="1"/>
</dbReference>
<feature type="transmembrane region" description="Helical" evidence="1">
    <location>
        <begin position="338"/>
        <end position="357"/>
    </location>
</feature>
<organism evidence="2 3">
    <name type="scientific">Halovivax ruber (strain DSM 18193 / JCM 13892 / XH-70)</name>
    <dbReference type="NCBI Taxonomy" id="797302"/>
    <lineage>
        <taxon>Archaea</taxon>
        <taxon>Methanobacteriati</taxon>
        <taxon>Methanobacteriota</taxon>
        <taxon>Stenosarchaea group</taxon>
        <taxon>Halobacteria</taxon>
        <taxon>Halobacteriales</taxon>
        <taxon>Natrialbaceae</taxon>
        <taxon>Halovivax</taxon>
    </lineage>
</organism>
<dbReference type="PANTHER" id="PTHR23530">
    <property type="entry name" value="TRANSPORT PROTEIN-RELATED"/>
    <property type="match status" value="1"/>
</dbReference>
<reference evidence="2" key="1">
    <citation type="submission" date="2011-09" db="EMBL/GenBank/DDBJ databases">
        <title>Complete sequence of Halovivax ruber XH-70.</title>
        <authorList>
            <consortium name="US DOE Joint Genome Institute"/>
            <person name="Lucas S."/>
            <person name="Han J."/>
            <person name="Lapidus A."/>
            <person name="Cheng J.-F."/>
            <person name="Goodwin L."/>
            <person name="Pitluck S."/>
            <person name="Peters L."/>
            <person name="Mikhailova N."/>
            <person name="Davenport K."/>
            <person name="Detter J.C."/>
            <person name="Han C."/>
            <person name="Tapia R."/>
            <person name="Land M."/>
            <person name="Hauser L."/>
            <person name="Kyrpides N."/>
            <person name="Ivanova N."/>
            <person name="Pagani I."/>
            <person name="Sproer C."/>
            <person name="Anderson I."/>
            <person name="Woyke T."/>
        </authorList>
    </citation>
    <scope>NUCLEOTIDE SEQUENCE</scope>
    <source>
        <strain evidence="2">XH-70</strain>
    </source>
</reference>
<dbReference type="eggNOG" id="arCOG00132">
    <property type="taxonomic scope" value="Archaea"/>
</dbReference>
<evidence type="ECO:0000313" key="3">
    <source>
        <dbReference type="Proteomes" id="UP000010846"/>
    </source>
</evidence>
<feature type="transmembrane region" description="Helical" evidence="1">
    <location>
        <begin position="92"/>
        <end position="110"/>
    </location>
</feature>
<feature type="transmembrane region" description="Helical" evidence="1">
    <location>
        <begin position="245"/>
        <end position="262"/>
    </location>
</feature>
<feature type="transmembrane region" description="Helical" evidence="1">
    <location>
        <begin position="447"/>
        <end position="472"/>
    </location>
</feature>